<sequence length="96" mass="10384">MAPLVLVDVCKCAACRTLGNDAGVSRLKAMAEYKPWRNRAHGSSARLGGCCCGIFGRFDLLELGLTSFHREDSTWSGGNVVRASFFAFFAKGHIKA</sequence>
<evidence type="ECO:0000313" key="1">
    <source>
        <dbReference type="EMBL" id="MQM05192.1"/>
    </source>
</evidence>
<reference evidence="1" key="1">
    <citation type="submission" date="2017-07" db="EMBL/GenBank/DDBJ databases">
        <title>Taro Niue Genome Assembly and Annotation.</title>
        <authorList>
            <person name="Atibalentja N."/>
            <person name="Keating K."/>
            <person name="Fields C.J."/>
        </authorList>
    </citation>
    <scope>NUCLEOTIDE SEQUENCE</scope>
    <source>
        <strain evidence="1">Niue_2</strain>
        <tissue evidence="1">Leaf</tissue>
    </source>
</reference>
<keyword evidence="2" id="KW-1185">Reference proteome</keyword>
<dbReference type="AlphaFoldDB" id="A0A843W5J2"/>
<comment type="caution">
    <text evidence="1">The sequence shown here is derived from an EMBL/GenBank/DDBJ whole genome shotgun (WGS) entry which is preliminary data.</text>
</comment>
<gene>
    <name evidence="1" type="ORF">Taro_038002</name>
</gene>
<proteinExistence type="predicted"/>
<dbReference type="Proteomes" id="UP000652761">
    <property type="component" value="Unassembled WGS sequence"/>
</dbReference>
<protein>
    <submittedName>
        <fullName evidence="1">Uncharacterized protein</fullName>
    </submittedName>
</protein>
<evidence type="ECO:0000313" key="2">
    <source>
        <dbReference type="Proteomes" id="UP000652761"/>
    </source>
</evidence>
<organism evidence="1 2">
    <name type="scientific">Colocasia esculenta</name>
    <name type="common">Wild taro</name>
    <name type="synonym">Arum esculentum</name>
    <dbReference type="NCBI Taxonomy" id="4460"/>
    <lineage>
        <taxon>Eukaryota</taxon>
        <taxon>Viridiplantae</taxon>
        <taxon>Streptophyta</taxon>
        <taxon>Embryophyta</taxon>
        <taxon>Tracheophyta</taxon>
        <taxon>Spermatophyta</taxon>
        <taxon>Magnoliopsida</taxon>
        <taxon>Liliopsida</taxon>
        <taxon>Araceae</taxon>
        <taxon>Aroideae</taxon>
        <taxon>Colocasieae</taxon>
        <taxon>Colocasia</taxon>
    </lineage>
</organism>
<accession>A0A843W5J2</accession>
<dbReference type="EMBL" id="NMUH01003367">
    <property type="protein sequence ID" value="MQM05192.1"/>
    <property type="molecule type" value="Genomic_DNA"/>
</dbReference>
<name>A0A843W5J2_COLES</name>